<dbReference type="OrthoDB" id="7933384at2"/>
<name>A0A5C8G9J1_9SPIR</name>
<dbReference type="AlphaFoldDB" id="A0A5C8G9J1"/>
<dbReference type="EMBL" id="SAYJ01000009">
    <property type="protein sequence ID" value="TXJ58419.1"/>
    <property type="molecule type" value="Genomic_DNA"/>
</dbReference>
<organism evidence="1 2">
    <name type="scientific">Brachyspira aalborgi</name>
    <dbReference type="NCBI Taxonomy" id="29522"/>
    <lineage>
        <taxon>Bacteria</taxon>
        <taxon>Pseudomonadati</taxon>
        <taxon>Spirochaetota</taxon>
        <taxon>Spirochaetia</taxon>
        <taxon>Brachyspirales</taxon>
        <taxon>Brachyspiraceae</taxon>
        <taxon>Brachyspira</taxon>
    </lineage>
</organism>
<dbReference type="Proteomes" id="UP000325013">
    <property type="component" value="Unassembled WGS sequence"/>
</dbReference>
<comment type="caution">
    <text evidence="1">The sequence shown here is derived from an EMBL/GenBank/DDBJ whole genome shotgun (WGS) entry which is preliminary data.</text>
</comment>
<reference evidence="1 2" key="1">
    <citation type="journal article" date="1992" name="Lakartidningen">
        <title>[Penicillin V and not amoxicillin is the first choice preparation in acute otitis].</title>
        <authorList>
            <person name="Kamme C."/>
            <person name="Lundgren K."/>
            <person name="Prellner K."/>
        </authorList>
    </citation>
    <scope>NUCLEOTIDE SEQUENCE [LARGE SCALE GENOMIC DNA]</scope>
    <source>
        <strain evidence="1 2">PC2777IV</strain>
    </source>
</reference>
<protein>
    <submittedName>
        <fullName evidence="1">Uncharacterized protein</fullName>
    </submittedName>
</protein>
<proteinExistence type="predicted"/>
<gene>
    <name evidence="1" type="ORF">EPJ67_01545</name>
</gene>
<dbReference type="RefSeq" id="WP_147527983.1">
    <property type="nucleotide sequence ID" value="NZ_SAYJ01000009.1"/>
</dbReference>
<evidence type="ECO:0000313" key="2">
    <source>
        <dbReference type="Proteomes" id="UP000325013"/>
    </source>
</evidence>
<evidence type="ECO:0000313" key="1">
    <source>
        <dbReference type="EMBL" id="TXJ58419.1"/>
    </source>
</evidence>
<accession>A0A5C8G9J1</accession>
<sequence length="74" mass="8847">MAFEIEKYKEYLDDRIKGLKDWLIEQDPNCFKEQKHLDEGTPERIYWHYGELMTLIALRKGLDSPHSKISQIGH</sequence>